<name>A0A5E7E2S2_PSEFL</name>
<dbReference type="AlphaFoldDB" id="A0A5E7E2S2"/>
<dbReference type="Proteomes" id="UP000337909">
    <property type="component" value="Unassembled WGS sequence"/>
</dbReference>
<reference evidence="1 2" key="1">
    <citation type="submission" date="2019-09" db="EMBL/GenBank/DDBJ databases">
        <authorList>
            <person name="Chandra G."/>
            <person name="Truman W A."/>
        </authorList>
    </citation>
    <scope>NUCLEOTIDE SEQUENCE [LARGE SCALE GENOMIC DNA]</scope>
    <source>
        <strain evidence="1">PS691</strain>
    </source>
</reference>
<dbReference type="SUPFAM" id="SSF53633">
    <property type="entry name" value="Carbamate kinase-like"/>
    <property type="match status" value="1"/>
</dbReference>
<evidence type="ECO:0000313" key="2">
    <source>
        <dbReference type="Proteomes" id="UP000337909"/>
    </source>
</evidence>
<accession>A0A5E7E2S2</accession>
<protein>
    <submittedName>
        <fullName evidence="1">Uncharacterized protein</fullName>
    </submittedName>
</protein>
<dbReference type="EMBL" id="CABVHQ010000045">
    <property type="protein sequence ID" value="VVO19304.1"/>
    <property type="molecule type" value="Genomic_DNA"/>
</dbReference>
<gene>
    <name evidence="1" type="ORF">PS691_04060</name>
</gene>
<evidence type="ECO:0000313" key="1">
    <source>
        <dbReference type="EMBL" id="VVO19304.1"/>
    </source>
</evidence>
<sequence>MGPKVQAACGFVRNTGKIAVISSLSDIEAIVQGTAGTRIHTVKPGITYV</sequence>
<organism evidence="1 2">
    <name type="scientific">Pseudomonas fluorescens</name>
    <dbReference type="NCBI Taxonomy" id="294"/>
    <lineage>
        <taxon>Bacteria</taxon>
        <taxon>Pseudomonadati</taxon>
        <taxon>Pseudomonadota</taxon>
        <taxon>Gammaproteobacteria</taxon>
        <taxon>Pseudomonadales</taxon>
        <taxon>Pseudomonadaceae</taxon>
        <taxon>Pseudomonas</taxon>
    </lineage>
</organism>
<proteinExistence type="predicted"/>
<dbReference type="Gene3D" id="3.40.1160.10">
    <property type="entry name" value="Acetylglutamate kinase-like"/>
    <property type="match status" value="1"/>
</dbReference>
<dbReference type="InterPro" id="IPR036393">
    <property type="entry name" value="AceGlu_kinase-like_sf"/>
</dbReference>